<evidence type="ECO:0000313" key="2">
    <source>
        <dbReference type="Proteomes" id="UP000249402"/>
    </source>
</evidence>
<dbReference type="STRING" id="1448316.A0A395H631"/>
<dbReference type="InterPro" id="IPR036188">
    <property type="entry name" value="FAD/NAD-bd_sf"/>
</dbReference>
<dbReference type="VEuPathDB" id="FungiDB:BO80DRAFT_17173"/>
<gene>
    <name evidence="1" type="ORF">BO80DRAFT_17173</name>
</gene>
<dbReference type="OrthoDB" id="10260355at2759"/>
<keyword evidence="2" id="KW-1185">Reference proteome</keyword>
<evidence type="ECO:0000313" key="1">
    <source>
        <dbReference type="EMBL" id="RAL03347.1"/>
    </source>
</evidence>
<sequence length="223" mass="23622">MGVAYGITGSDTAVPFRHMFCFPEAYGLVSPANPKSDPSVRLRGGGGGTRILVNGASLSHRGVACYRKASRKHGWCYRDTEHRSSSVGVTEGTAAALRDAGADARGYAIEPRPIQGLERAHSTADARDVLRVWLGPSGEETSVDIGFLTHIPDTTLTNDWTSQLGLEVDAHGLYKQKDATMETMVPGIFVVGDHASMAKDVPNAASNATFVASAVAVQLTAEH</sequence>
<dbReference type="RefSeq" id="XP_025577674.1">
    <property type="nucleotide sequence ID" value="XM_025713946.1"/>
</dbReference>
<dbReference type="SUPFAM" id="SSF51905">
    <property type="entry name" value="FAD/NAD(P)-binding domain"/>
    <property type="match status" value="1"/>
</dbReference>
<organism evidence="1 2">
    <name type="scientific">Aspergillus ibericus CBS 121593</name>
    <dbReference type="NCBI Taxonomy" id="1448316"/>
    <lineage>
        <taxon>Eukaryota</taxon>
        <taxon>Fungi</taxon>
        <taxon>Dikarya</taxon>
        <taxon>Ascomycota</taxon>
        <taxon>Pezizomycotina</taxon>
        <taxon>Eurotiomycetes</taxon>
        <taxon>Eurotiomycetidae</taxon>
        <taxon>Eurotiales</taxon>
        <taxon>Aspergillaceae</taxon>
        <taxon>Aspergillus</taxon>
        <taxon>Aspergillus subgen. Circumdati</taxon>
    </lineage>
</organism>
<dbReference type="AlphaFoldDB" id="A0A395H631"/>
<dbReference type="GeneID" id="37218811"/>
<accession>A0A395H631</accession>
<name>A0A395H631_9EURO</name>
<reference evidence="1 2" key="1">
    <citation type="submission" date="2018-02" db="EMBL/GenBank/DDBJ databases">
        <title>The genomes of Aspergillus section Nigri reveals drivers in fungal speciation.</title>
        <authorList>
            <consortium name="DOE Joint Genome Institute"/>
            <person name="Vesth T.C."/>
            <person name="Nybo J."/>
            <person name="Theobald S."/>
            <person name="Brandl J."/>
            <person name="Frisvad J.C."/>
            <person name="Nielsen K.F."/>
            <person name="Lyhne E.K."/>
            <person name="Kogle M.E."/>
            <person name="Kuo A."/>
            <person name="Riley R."/>
            <person name="Clum A."/>
            <person name="Nolan M."/>
            <person name="Lipzen A."/>
            <person name="Salamov A."/>
            <person name="Henrissat B."/>
            <person name="Wiebenga A."/>
            <person name="De vries R.P."/>
            <person name="Grigoriev I.V."/>
            <person name="Mortensen U.H."/>
            <person name="Andersen M.R."/>
            <person name="Baker S.E."/>
        </authorList>
    </citation>
    <scope>NUCLEOTIDE SEQUENCE [LARGE SCALE GENOMIC DNA]</scope>
    <source>
        <strain evidence="1 2">CBS 121593</strain>
    </source>
</reference>
<evidence type="ECO:0008006" key="3">
    <source>
        <dbReference type="Google" id="ProtNLM"/>
    </source>
</evidence>
<dbReference type="Proteomes" id="UP000249402">
    <property type="component" value="Unassembled WGS sequence"/>
</dbReference>
<protein>
    <recommendedName>
        <fullName evidence="3">FAD/NAD(P)-binding domain-containing protein</fullName>
    </recommendedName>
</protein>
<dbReference type="Gene3D" id="3.50.50.60">
    <property type="entry name" value="FAD/NAD(P)-binding domain"/>
    <property type="match status" value="2"/>
</dbReference>
<dbReference type="EMBL" id="KZ824428">
    <property type="protein sequence ID" value="RAL03347.1"/>
    <property type="molecule type" value="Genomic_DNA"/>
</dbReference>
<proteinExistence type="predicted"/>